<dbReference type="Proteomes" id="UP000276133">
    <property type="component" value="Unassembled WGS sequence"/>
</dbReference>
<keyword evidence="2" id="KW-1185">Reference proteome</keyword>
<comment type="caution">
    <text evidence="1">The sequence shown here is derived from an EMBL/GenBank/DDBJ whole genome shotgun (WGS) entry which is preliminary data.</text>
</comment>
<name>A0A3M7QGS6_BRAPC</name>
<evidence type="ECO:0000313" key="1">
    <source>
        <dbReference type="EMBL" id="RNA10637.1"/>
    </source>
</evidence>
<dbReference type="AlphaFoldDB" id="A0A3M7QGS6"/>
<dbReference type="EMBL" id="REGN01006146">
    <property type="protein sequence ID" value="RNA10637.1"/>
    <property type="molecule type" value="Genomic_DNA"/>
</dbReference>
<organism evidence="1 2">
    <name type="scientific">Brachionus plicatilis</name>
    <name type="common">Marine rotifer</name>
    <name type="synonym">Brachionus muelleri</name>
    <dbReference type="NCBI Taxonomy" id="10195"/>
    <lineage>
        <taxon>Eukaryota</taxon>
        <taxon>Metazoa</taxon>
        <taxon>Spiralia</taxon>
        <taxon>Gnathifera</taxon>
        <taxon>Rotifera</taxon>
        <taxon>Eurotatoria</taxon>
        <taxon>Monogononta</taxon>
        <taxon>Pseudotrocha</taxon>
        <taxon>Ploima</taxon>
        <taxon>Brachionidae</taxon>
        <taxon>Brachionus</taxon>
    </lineage>
</organism>
<reference evidence="1 2" key="1">
    <citation type="journal article" date="2018" name="Sci. Rep.">
        <title>Genomic signatures of local adaptation to the degree of environmental predictability in rotifers.</title>
        <authorList>
            <person name="Franch-Gras L."/>
            <person name="Hahn C."/>
            <person name="Garcia-Roger E.M."/>
            <person name="Carmona M.J."/>
            <person name="Serra M."/>
            <person name="Gomez A."/>
        </authorList>
    </citation>
    <scope>NUCLEOTIDE SEQUENCE [LARGE SCALE GENOMIC DNA]</scope>
    <source>
        <strain evidence="1">HYR1</strain>
    </source>
</reference>
<gene>
    <name evidence="1" type="ORF">BpHYR1_019337</name>
</gene>
<evidence type="ECO:0000313" key="2">
    <source>
        <dbReference type="Proteomes" id="UP000276133"/>
    </source>
</evidence>
<proteinExistence type="predicted"/>
<accession>A0A3M7QGS6</accession>
<feature type="non-terminal residue" evidence="1">
    <location>
        <position position="1"/>
    </location>
</feature>
<sequence>YFYLVLKIDKYHQILLRLVICDSRIHKYLKSFVDGSQLGFLLRHSIIRSSIYSTDLFLWFYQNLREFTKILEFRYIYFSALTSRHYSQLQFQLPNLNPIEMLWNEMKEFAR</sequence>
<protein>
    <submittedName>
        <fullName evidence="1">Uncharacterized protein</fullName>
    </submittedName>
</protein>